<dbReference type="Pfam" id="PF03083">
    <property type="entry name" value="MtN3_slv"/>
    <property type="match status" value="2"/>
</dbReference>
<evidence type="ECO:0000256" key="8">
    <source>
        <dbReference type="ARBA" id="ARBA00022989"/>
    </source>
</evidence>
<feature type="transmembrane region" description="Helical" evidence="11">
    <location>
        <begin position="65"/>
        <end position="87"/>
    </location>
</feature>
<evidence type="ECO:0000256" key="11">
    <source>
        <dbReference type="RuleBase" id="RU910715"/>
    </source>
</evidence>
<evidence type="ECO:0000313" key="13">
    <source>
        <dbReference type="RefSeq" id="XP_020102932.1"/>
    </source>
</evidence>
<evidence type="ECO:0000313" key="12">
    <source>
        <dbReference type="Proteomes" id="UP000515123"/>
    </source>
</evidence>
<reference evidence="13" key="2">
    <citation type="submission" date="2025-08" db="UniProtKB">
        <authorList>
            <consortium name="RefSeq"/>
        </authorList>
    </citation>
    <scope>IDENTIFICATION</scope>
    <source>
        <tissue evidence="13">Leaf</tissue>
    </source>
</reference>
<evidence type="ECO:0000256" key="4">
    <source>
        <dbReference type="ARBA" id="ARBA00022475"/>
    </source>
</evidence>
<dbReference type="GO" id="GO:0005886">
    <property type="term" value="C:plasma membrane"/>
    <property type="evidence" value="ECO:0007669"/>
    <property type="project" value="UniProtKB-SubCell"/>
</dbReference>
<dbReference type="RefSeq" id="XP_020102932.1">
    <property type="nucleotide sequence ID" value="XM_020247343.1"/>
</dbReference>
<evidence type="ECO:0000256" key="5">
    <source>
        <dbReference type="ARBA" id="ARBA00022597"/>
    </source>
</evidence>
<dbReference type="GO" id="GO:0051119">
    <property type="term" value="F:sugar transmembrane transporter activity"/>
    <property type="evidence" value="ECO:0007669"/>
    <property type="project" value="InterPro"/>
</dbReference>
<keyword evidence="12" id="KW-1185">Reference proteome</keyword>
<dbReference type="InterPro" id="IPR004316">
    <property type="entry name" value="SWEET_rpt"/>
</dbReference>
<evidence type="ECO:0000256" key="3">
    <source>
        <dbReference type="ARBA" id="ARBA00022448"/>
    </source>
</evidence>
<comment type="similarity">
    <text evidence="2 11">Belongs to the SWEET sugar transporter family.</text>
</comment>
<feature type="transmembrane region" description="Helical" evidence="11">
    <location>
        <begin position="40"/>
        <end position="59"/>
    </location>
</feature>
<dbReference type="AlphaFoldDB" id="A0A6P5G504"/>
<keyword evidence="5 11" id="KW-0762">Sugar transport</keyword>
<feature type="transmembrane region" description="Helical" evidence="11">
    <location>
        <begin position="187"/>
        <end position="208"/>
    </location>
</feature>
<dbReference type="GeneID" id="109720315"/>
<proteinExistence type="inferred from homology"/>
<sequence>MDSLLFFIGVVGNVISVLLFASPIKTFWRIVRRQSTEGFKATPYIVTLLSSSLWVYYGITKPDAYLVATVNGVGIILEAIYVALFLIFASPPLRAETAIWVLILDVGIFGLVVAVTKLAVNGSLRILVIGSIGAFLNVLMYGSPLTLMKTVITTKSVEFMPFLLSLFLFLNGGVWTVYAILDRDIFLGIPNGAGFLLGAAQLILYMIYKNAKVSKHLGETIEDQWQHAPLIGPNGTPAGQSDATNQV</sequence>
<dbReference type="FunFam" id="1.20.1280.290:FF:000002">
    <property type="entry name" value="Bidirectional sugar transporter SWEET"/>
    <property type="match status" value="1"/>
</dbReference>
<dbReference type="OrthoDB" id="409725at2759"/>
<accession>A0A6P5G504</accession>
<evidence type="ECO:0000256" key="7">
    <source>
        <dbReference type="ARBA" id="ARBA00022737"/>
    </source>
</evidence>
<keyword evidence="7" id="KW-0677">Repeat</keyword>
<keyword evidence="8 11" id="KW-1133">Transmembrane helix</keyword>
<comment type="function">
    <text evidence="11">Mediates both low-affinity uptake and efflux of sugar across the membrane.</text>
</comment>
<dbReference type="Proteomes" id="UP000515123">
    <property type="component" value="Linkage group 14"/>
</dbReference>
<name>A0A6P5G504_ANACO</name>
<organism evidence="12 13">
    <name type="scientific">Ananas comosus</name>
    <name type="common">Pineapple</name>
    <name type="synonym">Ananas ananas</name>
    <dbReference type="NCBI Taxonomy" id="4615"/>
    <lineage>
        <taxon>Eukaryota</taxon>
        <taxon>Viridiplantae</taxon>
        <taxon>Streptophyta</taxon>
        <taxon>Embryophyta</taxon>
        <taxon>Tracheophyta</taxon>
        <taxon>Spermatophyta</taxon>
        <taxon>Magnoliopsida</taxon>
        <taxon>Liliopsida</taxon>
        <taxon>Poales</taxon>
        <taxon>Bromeliaceae</taxon>
        <taxon>Bromelioideae</taxon>
        <taxon>Ananas</taxon>
    </lineage>
</organism>
<comment type="subcellular location">
    <subcellularLocation>
        <location evidence="1 11">Cell membrane</location>
        <topology evidence="1 11">Multi-pass membrane protein</topology>
    </subcellularLocation>
</comment>
<dbReference type="InterPro" id="IPR047664">
    <property type="entry name" value="SWEET"/>
</dbReference>
<dbReference type="PANTHER" id="PTHR10791:SF120">
    <property type="entry name" value="BIDIRECTIONAL SUGAR TRANSPORTER SWEET17"/>
    <property type="match status" value="1"/>
</dbReference>
<keyword evidence="4" id="KW-1003">Cell membrane</keyword>
<evidence type="ECO:0000256" key="6">
    <source>
        <dbReference type="ARBA" id="ARBA00022692"/>
    </source>
</evidence>
<dbReference type="FunFam" id="1.20.1280.290:FF:000001">
    <property type="entry name" value="Bidirectional sugar transporter SWEET"/>
    <property type="match status" value="1"/>
</dbReference>
<protein>
    <recommendedName>
        <fullName evidence="11">Bidirectional sugar transporter SWEET</fullName>
    </recommendedName>
</protein>
<evidence type="ECO:0000256" key="2">
    <source>
        <dbReference type="ARBA" id="ARBA00007809"/>
    </source>
</evidence>
<comment type="subunit">
    <text evidence="10">Forms homooligomers and/or heterooligomers.</text>
</comment>
<feature type="transmembrane region" description="Helical" evidence="11">
    <location>
        <begin position="99"/>
        <end position="120"/>
    </location>
</feature>
<evidence type="ECO:0000256" key="9">
    <source>
        <dbReference type="ARBA" id="ARBA00023136"/>
    </source>
</evidence>
<evidence type="ECO:0000256" key="1">
    <source>
        <dbReference type="ARBA" id="ARBA00004651"/>
    </source>
</evidence>
<dbReference type="Gene3D" id="1.20.1280.290">
    <property type="match status" value="2"/>
</dbReference>
<dbReference type="PANTHER" id="PTHR10791">
    <property type="entry name" value="RAG1-ACTIVATING PROTEIN 1"/>
    <property type="match status" value="1"/>
</dbReference>
<reference evidence="12" key="1">
    <citation type="journal article" date="2015" name="Nat. Genet.">
        <title>The pineapple genome and the evolution of CAM photosynthesis.</title>
        <authorList>
            <person name="Ming R."/>
            <person name="VanBuren R."/>
            <person name="Wai C.M."/>
            <person name="Tang H."/>
            <person name="Schatz M.C."/>
            <person name="Bowers J.E."/>
            <person name="Lyons E."/>
            <person name="Wang M.L."/>
            <person name="Chen J."/>
            <person name="Biggers E."/>
            <person name="Zhang J."/>
            <person name="Huang L."/>
            <person name="Zhang L."/>
            <person name="Miao W."/>
            <person name="Zhang J."/>
            <person name="Ye Z."/>
            <person name="Miao C."/>
            <person name="Lin Z."/>
            <person name="Wang H."/>
            <person name="Zhou H."/>
            <person name="Yim W.C."/>
            <person name="Priest H.D."/>
            <person name="Zheng C."/>
            <person name="Woodhouse M."/>
            <person name="Edger P.P."/>
            <person name="Guyot R."/>
            <person name="Guo H.B."/>
            <person name="Guo H."/>
            <person name="Zheng G."/>
            <person name="Singh R."/>
            <person name="Sharma A."/>
            <person name="Min X."/>
            <person name="Zheng Y."/>
            <person name="Lee H."/>
            <person name="Gurtowski J."/>
            <person name="Sedlazeck F.J."/>
            <person name="Harkess A."/>
            <person name="McKain M.R."/>
            <person name="Liao Z."/>
            <person name="Fang J."/>
            <person name="Liu J."/>
            <person name="Zhang X."/>
            <person name="Zhang Q."/>
            <person name="Hu W."/>
            <person name="Qin Y."/>
            <person name="Wang K."/>
            <person name="Chen L.Y."/>
            <person name="Shirley N."/>
            <person name="Lin Y.R."/>
            <person name="Liu L.Y."/>
            <person name="Hernandez A.G."/>
            <person name="Wright C.L."/>
            <person name="Bulone V."/>
            <person name="Tuskan G.A."/>
            <person name="Heath K."/>
            <person name="Zee F."/>
            <person name="Moore P.H."/>
            <person name="Sunkar R."/>
            <person name="Leebens-Mack J.H."/>
            <person name="Mockler T."/>
            <person name="Bennetzen J.L."/>
            <person name="Freeling M."/>
            <person name="Sankoff D."/>
            <person name="Paterson A.H."/>
            <person name="Zhu X."/>
            <person name="Yang X."/>
            <person name="Smith J.A."/>
            <person name="Cushman J.C."/>
            <person name="Paull R.E."/>
            <person name="Yu Q."/>
        </authorList>
    </citation>
    <scope>NUCLEOTIDE SEQUENCE [LARGE SCALE GENOMIC DNA]</scope>
    <source>
        <strain evidence="12">cv. F153</strain>
    </source>
</reference>
<keyword evidence="3 11" id="KW-0813">Transport</keyword>
<feature type="transmembrane region" description="Helical" evidence="11">
    <location>
        <begin position="6"/>
        <end position="28"/>
    </location>
</feature>
<gene>
    <name evidence="13" type="primary">LOC109720315</name>
</gene>
<keyword evidence="9 11" id="KW-0472">Membrane</keyword>
<feature type="transmembrane region" description="Helical" evidence="11">
    <location>
        <begin position="126"/>
        <end position="147"/>
    </location>
</feature>
<evidence type="ECO:0000256" key="10">
    <source>
        <dbReference type="ARBA" id="ARBA00038715"/>
    </source>
</evidence>
<keyword evidence="6 11" id="KW-0812">Transmembrane</keyword>
<feature type="transmembrane region" description="Helical" evidence="11">
    <location>
        <begin position="159"/>
        <end position="181"/>
    </location>
</feature>